<evidence type="ECO:0000313" key="2">
    <source>
        <dbReference type="Proteomes" id="UP000198588"/>
    </source>
</evidence>
<accession>A0A1G5Z342</accession>
<dbReference type="EMBL" id="FMXM01000013">
    <property type="protein sequence ID" value="SDA88972.1"/>
    <property type="molecule type" value="Genomic_DNA"/>
</dbReference>
<dbReference type="AlphaFoldDB" id="A0A1G5Z342"/>
<gene>
    <name evidence="1" type="ORF">SAMN02927914_04096</name>
</gene>
<evidence type="ECO:0000313" key="1">
    <source>
        <dbReference type="EMBL" id="SDA88972.1"/>
    </source>
</evidence>
<dbReference type="OrthoDB" id="7307658at2"/>
<organism evidence="1 2">
    <name type="scientific">Mesorhizobium qingshengii</name>
    <dbReference type="NCBI Taxonomy" id="1165689"/>
    <lineage>
        <taxon>Bacteria</taxon>
        <taxon>Pseudomonadati</taxon>
        <taxon>Pseudomonadota</taxon>
        <taxon>Alphaproteobacteria</taxon>
        <taxon>Hyphomicrobiales</taxon>
        <taxon>Phyllobacteriaceae</taxon>
        <taxon>Mesorhizobium</taxon>
    </lineage>
</organism>
<protein>
    <submittedName>
        <fullName evidence="1">Uncharacterized protein</fullName>
    </submittedName>
</protein>
<proteinExistence type="predicted"/>
<name>A0A1G5Z342_9HYPH</name>
<dbReference type="STRING" id="1165689.SAMN02927914_04096"/>
<sequence>MGKVIAILLMLAGCTTVGGSFCAVEHPIRPAREEVATLSDASVAAILAHNERGQKLCGWRP</sequence>
<dbReference type="Proteomes" id="UP000198588">
    <property type="component" value="Unassembled WGS sequence"/>
</dbReference>
<reference evidence="1 2" key="1">
    <citation type="submission" date="2016-10" db="EMBL/GenBank/DDBJ databases">
        <authorList>
            <person name="de Groot N.N."/>
        </authorList>
    </citation>
    <scope>NUCLEOTIDE SEQUENCE [LARGE SCALE GENOMIC DNA]</scope>
    <source>
        <strain evidence="1 2">CGMCC 1.12097</strain>
    </source>
</reference>